<feature type="domain" description="Glutamine amidotransferase type-2" evidence="3">
    <location>
        <begin position="2"/>
        <end position="229"/>
    </location>
</feature>
<dbReference type="InterPro" id="IPR026869">
    <property type="entry name" value="EgtC-like"/>
</dbReference>
<reference evidence="5" key="1">
    <citation type="submission" date="2016-10" db="EMBL/GenBank/DDBJ databases">
        <authorList>
            <person name="Varghese N."/>
            <person name="Submissions S."/>
        </authorList>
    </citation>
    <scope>NUCLEOTIDE SEQUENCE [LARGE SCALE GENOMIC DNA]</scope>
    <source>
        <strain evidence="5">DSM 44526</strain>
    </source>
</reference>
<keyword evidence="5" id="KW-1185">Reference proteome</keyword>
<dbReference type="HAMAP" id="MF_02036">
    <property type="entry name" value="EgtC"/>
    <property type="match status" value="1"/>
</dbReference>
<dbReference type="InterPro" id="IPR029055">
    <property type="entry name" value="Ntn_hydrolases_N"/>
</dbReference>
<organism evidence="4 5">
    <name type="scientific">Klenkia brasiliensis</name>
    <dbReference type="NCBI Taxonomy" id="333142"/>
    <lineage>
        <taxon>Bacteria</taxon>
        <taxon>Bacillati</taxon>
        <taxon>Actinomycetota</taxon>
        <taxon>Actinomycetes</taxon>
        <taxon>Geodermatophilales</taxon>
        <taxon>Geodermatophilaceae</taxon>
        <taxon>Klenkia</taxon>
    </lineage>
</organism>
<evidence type="ECO:0000256" key="2">
    <source>
        <dbReference type="HAMAP-Rule" id="MF_02036"/>
    </source>
</evidence>
<protein>
    <recommendedName>
        <fullName evidence="2">Gamma-glutamyl-hercynylcysteine sulfoxide hydrolase</fullName>
        <ecNumber evidence="2">3.5.1.118</ecNumber>
    </recommendedName>
    <alternativeName>
        <fullName evidence="2">Gamma-glutamyl hercynylcysteine S-oxide hydrolase</fullName>
    </alternativeName>
</protein>
<dbReference type="InterPro" id="IPR017808">
    <property type="entry name" value="EgtC"/>
</dbReference>
<comment type="function">
    <text evidence="2">Catalyzes the hydrolysis of the gamma-glutamyl amide bond of hercynyl-gamma-L-glutamyl-L-cysteine sulfoxide to produce hercynylcysteine sulfoxide, a step in the biosynthesis pathway of ergothioneine.</text>
</comment>
<dbReference type="CDD" id="cd01908">
    <property type="entry name" value="YafJ"/>
    <property type="match status" value="1"/>
</dbReference>
<dbReference type="Pfam" id="PF13230">
    <property type="entry name" value="GATase_4"/>
    <property type="match status" value="1"/>
</dbReference>
<dbReference type="PROSITE" id="PS51278">
    <property type="entry name" value="GATASE_TYPE_2"/>
    <property type="match status" value="1"/>
</dbReference>
<dbReference type="AlphaFoldDB" id="A0A1G7NE14"/>
<keyword evidence="1 2" id="KW-0315">Glutamine amidotransferase</keyword>
<dbReference type="Proteomes" id="UP000198863">
    <property type="component" value="Unassembled WGS sequence"/>
</dbReference>
<accession>A0A1G7NE14</accession>
<dbReference type="OrthoDB" id="9804310at2"/>
<dbReference type="NCBIfam" id="TIGR03442">
    <property type="entry name" value="ergothioneine biosynthesis protein EgtC"/>
    <property type="match status" value="1"/>
</dbReference>
<evidence type="ECO:0000256" key="1">
    <source>
        <dbReference type="ARBA" id="ARBA00022962"/>
    </source>
</evidence>
<sequence length="229" mass="24056">MCRHLAYLGRPRTLASLVLEPPSSLLVQSYAPRRQRHGTVNADGWGVGWWAPDRPEPARWRAATPLWGSASFASVAPAVSSSCVLAAVRSATVGMPVDETAAAPFTDGTWLLSHNGRVDRAVLPPAPGAESVCDSAQLAAVVFARGATALGDVVVEVGTADPAARLNLLATDGTRLLATTWGDTLSVLATDEGTVLASEPYDDDPRWTDVPDRHLVTVTPDGTALEALQ</sequence>
<dbReference type="UniPathway" id="UPA01014"/>
<dbReference type="PANTHER" id="PTHR43187:SF2">
    <property type="entry name" value="GAMMA-GLUTAMYL-HERCYNYLCYSTEINE SULFOXIDE HYDROLASE"/>
    <property type="match status" value="1"/>
</dbReference>
<evidence type="ECO:0000313" key="5">
    <source>
        <dbReference type="Proteomes" id="UP000198863"/>
    </source>
</evidence>
<dbReference type="SUPFAM" id="SSF56235">
    <property type="entry name" value="N-terminal nucleophile aminohydrolases (Ntn hydrolases)"/>
    <property type="match status" value="1"/>
</dbReference>
<comment type="catalytic activity">
    <reaction evidence="2">
        <text>gamma-L-glutamyl-hercynylcysteine S-oxide + H2O = S-(hercyn-2-yl)-L-cysteine S-oxide + L-glutamate</text>
        <dbReference type="Rhea" id="RHEA:42684"/>
        <dbReference type="ChEBI" id="CHEBI:15377"/>
        <dbReference type="ChEBI" id="CHEBI:29985"/>
        <dbReference type="ChEBI" id="CHEBI:82703"/>
        <dbReference type="ChEBI" id="CHEBI:82706"/>
        <dbReference type="EC" id="3.5.1.118"/>
    </reaction>
</comment>
<name>A0A1G7NE14_9ACTN</name>
<keyword evidence="4" id="KW-0808">Transferase</keyword>
<dbReference type="EMBL" id="FNCF01000001">
    <property type="protein sequence ID" value="SDF72196.1"/>
    <property type="molecule type" value="Genomic_DNA"/>
</dbReference>
<evidence type="ECO:0000313" key="4">
    <source>
        <dbReference type="EMBL" id="SDF72196.1"/>
    </source>
</evidence>
<dbReference type="GO" id="GO:0016811">
    <property type="term" value="F:hydrolase activity, acting on carbon-nitrogen (but not peptide) bonds, in linear amides"/>
    <property type="evidence" value="ECO:0007669"/>
    <property type="project" value="UniProtKB-UniRule"/>
</dbReference>
<comment type="pathway">
    <text evidence="2">Amino-acid biosynthesis; ergothioneine biosynthesis.</text>
</comment>
<evidence type="ECO:0000259" key="3">
    <source>
        <dbReference type="PROSITE" id="PS51278"/>
    </source>
</evidence>
<gene>
    <name evidence="2" type="primary">egtC</name>
    <name evidence="4" type="ORF">SAMN05660324_0998</name>
</gene>
<dbReference type="RefSeq" id="WP_091058977.1">
    <property type="nucleotide sequence ID" value="NZ_FNCF01000001.1"/>
</dbReference>
<dbReference type="InterPro" id="IPR052373">
    <property type="entry name" value="Gamma-glu_amide_hydrolase"/>
</dbReference>
<keyword evidence="2" id="KW-0378">Hydrolase</keyword>
<dbReference type="EC" id="3.5.1.118" evidence="2"/>
<proteinExistence type="inferred from homology"/>
<dbReference type="Gene3D" id="3.60.20.10">
    <property type="entry name" value="Glutamine Phosphoribosylpyrophosphate, subunit 1, domain 1"/>
    <property type="match status" value="1"/>
</dbReference>
<dbReference type="PANTHER" id="PTHR43187">
    <property type="entry name" value="GLUTAMINE AMIDOTRANSFERASE DUG3-RELATED"/>
    <property type="match status" value="1"/>
</dbReference>
<dbReference type="InterPro" id="IPR032889">
    <property type="entry name" value="EgtC_Actinobacteria"/>
</dbReference>
<dbReference type="GO" id="GO:0016740">
    <property type="term" value="F:transferase activity"/>
    <property type="evidence" value="ECO:0007669"/>
    <property type="project" value="UniProtKB-KW"/>
</dbReference>
<dbReference type="InterPro" id="IPR017932">
    <property type="entry name" value="GATase_2_dom"/>
</dbReference>
<dbReference type="GO" id="GO:0052699">
    <property type="term" value="P:ergothioneine biosynthetic process"/>
    <property type="evidence" value="ECO:0007669"/>
    <property type="project" value="UniProtKB-UniRule"/>
</dbReference>